<dbReference type="Proteomes" id="UP001189429">
    <property type="component" value="Unassembled WGS sequence"/>
</dbReference>
<feature type="region of interest" description="Disordered" evidence="7">
    <location>
        <begin position="139"/>
        <end position="170"/>
    </location>
</feature>
<dbReference type="Gene3D" id="2.40.100.10">
    <property type="entry name" value="Cyclophilin-like"/>
    <property type="match status" value="1"/>
</dbReference>
<dbReference type="PROSITE" id="PS00170">
    <property type="entry name" value="CSA_PPIASE_1"/>
    <property type="match status" value="1"/>
</dbReference>
<evidence type="ECO:0000259" key="8">
    <source>
        <dbReference type="PROSITE" id="PS50072"/>
    </source>
</evidence>
<dbReference type="SUPFAM" id="SSF50891">
    <property type="entry name" value="Cyclophilin-like"/>
    <property type="match status" value="1"/>
</dbReference>
<dbReference type="SUPFAM" id="SSF52833">
    <property type="entry name" value="Thioredoxin-like"/>
    <property type="match status" value="1"/>
</dbReference>
<dbReference type="PANTHER" id="PTHR11071">
    <property type="entry name" value="PEPTIDYL-PROLYL CIS-TRANS ISOMERASE"/>
    <property type="match status" value="1"/>
</dbReference>
<dbReference type="InterPro" id="IPR000889">
    <property type="entry name" value="Glutathione_peroxidase"/>
</dbReference>
<evidence type="ECO:0000256" key="6">
    <source>
        <dbReference type="ARBA" id="ARBA00023235"/>
    </source>
</evidence>
<feature type="compositionally biased region" description="Pro residues" evidence="7">
    <location>
        <begin position="1380"/>
        <end position="1389"/>
    </location>
</feature>
<evidence type="ECO:0000256" key="1">
    <source>
        <dbReference type="ARBA" id="ARBA00006926"/>
    </source>
</evidence>
<name>A0ABN9P7V2_9DINO</name>
<evidence type="ECO:0000313" key="9">
    <source>
        <dbReference type="EMBL" id="CAK0788792.1"/>
    </source>
</evidence>
<dbReference type="Gene3D" id="3.40.30.10">
    <property type="entry name" value="Glutaredoxin"/>
    <property type="match status" value="1"/>
</dbReference>
<dbReference type="PRINTS" id="PR00153">
    <property type="entry name" value="CSAPPISMRASE"/>
</dbReference>
<feature type="region of interest" description="Disordered" evidence="7">
    <location>
        <begin position="1272"/>
        <end position="1299"/>
    </location>
</feature>
<dbReference type="InterPro" id="IPR020892">
    <property type="entry name" value="Cyclophilin-type_PPIase_CS"/>
</dbReference>
<dbReference type="InterPro" id="IPR036249">
    <property type="entry name" value="Thioredoxin-like_sf"/>
</dbReference>
<proteinExistence type="inferred from homology"/>
<comment type="caution">
    <text evidence="9">The sequence shown here is derived from an EMBL/GenBank/DDBJ whole genome shotgun (WGS) entry which is preliminary data.</text>
</comment>
<evidence type="ECO:0000256" key="3">
    <source>
        <dbReference type="ARBA" id="ARBA00022559"/>
    </source>
</evidence>
<evidence type="ECO:0000313" key="10">
    <source>
        <dbReference type="Proteomes" id="UP001189429"/>
    </source>
</evidence>
<comment type="similarity">
    <text evidence="1">Belongs to the glutathione peroxidase family.</text>
</comment>
<dbReference type="Pfam" id="PF00255">
    <property type="entry name" value="GSHPx"/>
    <property type="match status" value="1"/>
</dbReference>
<feature type="compositionally biased region" description="Polar residues" evidence="7">
    <location>
        <begin position="1427"/>
        <end position="1447"/>
    </location>
</feature>
<dbReference type="InterPro" id="IPR002130">
    <property type="entry name" value="Cyclophilin-type_PPIase_dom"/>
</dbReference>
<dbReference type="PANTHER" id="PTHR11071:SF561">
    <property type="entry name" value="PEPTIDYL-PROLYL CIS-TRANS ISOMERASE D-RELATED"/>
    <property type="match status" value="1"/>
</dbReference>
<feature type="region of interest" description="Disordered" evidence="7">
    <location>
        <begin position="59"/>
        <end position="100"/>
    </location>
</feature>
<evidence type="ECO:0000256" key="5">
    <source>
        <dbReference type="ARBA" id="ARBA00023110"/>
    </source>
</evidence>
<evidence type="ECO:0000256" key="2">
    <source>
        <dbReference type="ARBA" id="ARBA00013194"/>
    </source>
</evidence>
<evidence type="ECO:0000256" key="7">
    <source>
        <dbReference type="SAM" id="MobiDB-lite"/>
    </source>
</evidence>
<dbReference type="PROSITE" id="PS50072">
    <property type="entry name" value="CSA_PPIASE_2"/>
    <property type="match status" value="1"/>
</dbReference>
<sequence length="1746" mass="182754">MFARLADEPEGLSVVGVPCNQFGHQSNEKDFETLALLKHVRPGGGFEPKFPLTTRVEAGRSRGRGRESLAEGARACAGRRGSRPGGAAGHGGAGSGSKAGWDGACRVRGLALPPWARPRAAAAAAQEVKALQHEIDGIKKENVALRRPPPRSGAGAEEARGSNRTAEQQGLVAKLEAAGRADEAAASPLVSLLESCHSEMDELDKRREAKQEQVPVRKEALAFAAKELESALAERAALGAEQREVGAIDGHWATEVWSTADGSDGWQDFERQSDSEALPRPTADEWLGAARSFEANGMGVDRVSPRAFAQVSTATAELFVDVGMAAEEWGGRPLAARASLIAMLPEPVGGWRAIGLLSSIPQIWSKPRQAEARRWEATRRGSGTSAFWGGPGRSAQESARRQALAAEAAGAQRFRGAALLIDLEKARETVRLACAECLARRAGVRGRLARCVMSTYRGRRRLRVGTVVAEARALDAGSPAGCPRAGVALKAAMLPVARARAEGVGACSSGELKSCACVCYDDATVARHWRASRAIAKHLVEVGSRISGAKTEAVAADALARDEVQAVPKSSVLGARPTKVAKNPGAGFCLGGPAPAGVARKRRAVAGARRRPISATMRLLVWAASELQQWRSAVGSLAFGSARGRPLKAELAMQAWGRGLARGHPDAAGDVLWAWRRAARVRLERGPSGAAGCGPAAAAPLALERLGWSSTATRRWAAGDGAPLKLEANVERRARSSSARSAALGGLWPVARRAARGPPLRRSDACPAGCGDRGAARHLARRRRALAAERRDAIAGGDALQAFADVAATEEARWSSSDGDAALAGASALYTDGSTMRGKAGSAEVRAGWGLAAAQARGAARGAWGRVPARVPQGANAGELLAAARAPRWGMPGADGTLEIGLEVWREFWLAVECFGGRQCARVAEVKGRAALRLVRDGVAVLGDREGKRAADRFAKKGAELHPACEAAARRIELADAIATAATSWLREALQLGSDALAAVDGAGAGAAGPARCGRGRGRRVRRRALPRQRARLQALAMRCARHGGLGFARDALALRRMRGLGASITVVPFLITGLALDAKGYRRHREELLLRHGDGHEDVERTVRFFQLDGAVLRYRGYCAKTGPALLREFPSLLEPWSGGVLGVRFRQGPPARRRHAFLRQRRPCARRALVSAGAPSPPGGGGGGPLRVSEFRALVSAGEAARLDGVRWRALRPGLAFLPRGPGGAELCDGTVRHSRPAAGGYVSAARLFAALRRRQLRLAAPTAAAPGREALPDAAVGGPREGPSARSAPSGWLVPPSKRSRDALTIDVLPACADQAVALQCRPDFAVPLGVLSKYPCLLCTIVSSEVGSGKENQKEEDQKVLEEVQKIFRAEGRGGPPAPLAPPPAKQSAPKRFLDPVGGSTLARQVAEPRRTAGTRGARGGQTPAQRSAATANARGTSSAQQRQTSFLDLAQGGRIPHSGIRSRGSTALTELRALHRARASWPEMAPVLACGSAWLGGAGFVPVLRGAPAGAASPAVGAAGAAHAQAAGASASAAAAGAACLLGAGASLLASQQRRRGAARSPTARRFFGGGRAPEAKDVTKKVYFDITIGGQPAGKIVFGLYGDVAPKTVENFATLCSNPPGEGYKNCPFHRIIPGFMCQGGDFTNFNGTGGRSIYGNKFEDENFDLNHTKPGLLSMANAGPNTNGSQFFITTAATDWLNGKHVVFGEVVEGMDVLQKMESMGSQSGRTMQDVAIADAGVM</sequence>
<evidence type="ECO:0000256" key="4">
    <source>
        <dbReference type="ARBA" id="ARBA00023002"/>
    </source>
</evidence>
<gene>
    <name evidence="9" type="ORF">PCOR1329_LOCUS544</name>
</gene>
<organism evidence="9 10">
    <name type="scientific">Prorocentrum cordatum</name>
    <dbReference type="NCBI Taxonomy" id="2364126"/>
    <lineage>
        <taxon>Eukaryota</taxon>
        <taxon>Sar</taxon>
        <taxon>Alveolata</taxon>
        <taxon>Dinophyceae</taxon>
        <taxon>Prorocentrales</taxon>
        <taxon>Prorocentraceae</taxon>
        <taxon>Prorocentrum</taxon>
    </lineage>
</organism>
<keyword evidence="6" id="KW-0413">Isomerase</keyword>
<keyword evidence="4" id="KW-0560">Oxidoreductase</keyword>
<dbReference type="CDD" id="cd01926">
    <property type="entry name" value="cyclophilin_ABH_like"/>
    <property type="match status" value="1"/>
</dbReference>
<keyword evidence="10" id="KW-1185">Reference proteome</keyword>
<dbReference type="EC" id="5.2.1.8" evidence="2"/>
<dbReference type="InterPro" id="IPR029000">
    <property type="entry name" value="Cyclophilin-like_dom_sf"/>
</dbReference>
<dbReference type="Pfam" id="PF00160">
    <property type="entry name" value="Pro_isomerase"/>
    <property type="match status" value="1"/>
</dbReference>
<keyword evidence="5" id="KW-0697">Rotamase</keyword>
<feature type="compositionally biased region" description="Gly residues" evidence="7">
    <location>
        <begin position="83"/>
        <end position="97"/>
    </location>
</feature>
<accession>A0ABN9P7V2</accession>
<keyword evidence="3" id="KW-0575">Peroxidase</keyword>
<protein>
    <recommendedName>
        <fullName evidence="2">peptidylprolyl isomerase</fullName>
        <ecNumber evidence="2">5.2.1.8</ecNumber>
    </recommendedName>
</protein>
<feature type="domain" description="PPIase cyclophilin-type" evidence="8">
    <location>
        <begin position="1589"/>
        <end position="1745"/>
    </location>
</feature>
<dbReference type="EMBL" id="CAUYUJ010000114">
    <property type="protein sequence ID" value="CAK0788792.1"/>
    <property type="molecule type" value="Genomic_DNA"/>
</dbReference>
<feature type="compositionally biased region" description="Low complexity" evidence="7">
    <location>
        <begin position="70"/>
        <end position="79"/>
    </location>
</feature>
<feature type="region of interest" description="Disordered" evidence="7">
    <location>
        <begin position="1375"/>
        <end position="1447"/>
    </location>
</feature>
<reference evidence="9" key="1">
    <citation type="submission" date="2023-10" db="EMBL/GenBank/DDBJ databases">
        <authorList>
            <person name="Chen Y."/>
            <person name="Shah S."/>
            <person name="Dougan E. K."/>
            <person name="Thang M."/>
            <person name="Chan C."/>
        </authorList>
    </citation>
    <scope>NUCLEOTIDE SEQUENCE [LARGE SCALE GENOMIC DNA]</scope>
</reference>
<feature type="compositionally biased region" description="Basic and acidic residues" evidence="7">
    <location>
        <begin position="59"/>
        <end position="69"/>
    </location>
</feature>